<name>A0AA39RXU3_ACESA</name>
<feature type="compositionally biased region" description="Polar residues" evidence="1">
    <location>
        <begin position="8"/>
        <end position="24"/>
    </location>
</feature>
<reference evidence="2" key="1">
    <citation type="journal article" date="2022" name="Plant J.">
        <title>Strategies of tolerance reflected in two North American maple genomes.</title>
        <authorList>
            <person name="McEvoy S.L."/>
            <person name="Sezen U.U."/>
            <person name="Trouern-Trend A."/>
            <person name="McMahon S.M."/>
            <person name="Schaberg P.G."/>
            <person name="Yang J."/>
            <person name="Wegrzyn J.L."/>
            <person name="Swenson N.G."/>
        </authorList>
    </citation>
    <scope>NUCLEOTIDE SEQUENCE</scope>
    <source>
        <strain evidence="2">NS2018</strain>
    </source>
</reference>
<reference evidence="2" key="2">
    <citation type="submission" date="2023-06" db="EMBL/GenBank/DDBJ databases">
        <authorList>
            <person name="Swenson N.G."/>
            <person name="Wegrzyn J.L."/>
            <person name="Mcevoy S.L."/>
        </authorList>
    </citation>
    <scope>NUCLEOTIDE SEQUENCE</scope>
    <source>
        <strain evidence="2">NS2018</strain>
        <tissue evidence="2">Leaf</tissue>
    </source>
</reference>
<proteinExistence type="predicted"/>
<gene>
    <name evidence="2" type="ORF">LWI29_027744</name>
</gene>
<evidence type="ECO:0000313" key="3">
    <source>
        <dbReference type="Proteomes" id="UP001168877"/>
    </source>
</evidence>
<comment type="caution">
    <text evidence="2">The sequence shown here is derived from an EMBL/GenBank/DDBJ whole genome shotgun (WGS) entry which is preliminary data.</text>
</comment>
<dbReference type="EMBL" id="JAUESC010000384">
    <property type="protein sequence ID" value="KAK0582622.1"/>
    <property type="molecule type" value="Genomic_DNA"/>
</dbReference>
<feature type="region of interest" description="Disordered" evidence="1">
    <location>
        <begin position="131"/>
        <end position="190"/>
    </location>
</feature>
<accession>A0AA39RXU3</accession>
<dbReference type="AlphaFoldDB" id="A0AA39RXU3"/>
<keyword evidence="3" id="KW-1185">Reference proteome</keyword>
<feature type="compositionally biased region" description="Acidic residues" evidence="1">
    <location>
        <begin position="132"/>
        <end position="145"/>
    </location>
</feature>
<organism evidence="2 3">
    <name type="scientific">Acer saccharum</name>
    <name type="common">Sugar maple</name>
    <dbReference type="NCBI Taxonomy" id="4024"/>
    <lineage>
        <taxon>Eukaryota</taxon>
        <taxon>Viridiplantae</taxon>
        <taxon>Streptophyta</taxon>
        <taxon>Embryophyta</taxon>
        <taxon>Tracheophyta</taxon>
        <taxon>Spermatophyta</taxon>
        <taxon>Magnoliopsida</taxon>
        <taxon>eudicotyledons</taxon>
        <taxon>Gunneridae</taxon>
        <taxon>Pentapetalae</taxon>
        <taxon>rosids</taxon>
        <taxon>malvids</taxon>
        <taxon>Sapindales</taxon>
        <taxon>Sapindaceae</taxon>
        <taxon>Hippocastanoideae</taxon>
        <taxon>Acereae</taxon>
        <taxon>Acer</taxon>
    </lineage>
</organism>
<dbReference type="Proteomes" id="UP001168877">
    <property type="component" value="Unassembled WGS sequence"/>
</dbReference>
<feature type="region of interest" description="Disordered" evidence="1">
    <location>
        <begin position="1"/>
        <end position="24"/>
    </location>
</feature>
<evidence type="ECO:0000256" key="1">
    <source>
        <dbReference type="SAM" id="MobiDB-lite"/>
    </source>
</evidence>
<sequence>MEKGKETISVSTPSVDLSSGSGSIDRSKQEIISCFAVACTDVNTDAMVSMSEDMLVIKGASMLVEPVLRKTLRWDHRILPLFKKEQGQVPLMRSSRLNLLLRQVCLEITPLRLQMRARYIGGGHRRSVAEQLDIEEDTFEEETPEEERGGPAEELEEVVVREENPPKTVKIGSTLAPEHKVMLQKSAPGL</sequence>
<evidence type="ECO:0000313" key="2">
    <source>
        <dbReference type="EMBL" id="KAK0582622.1"/>
    </source>
</evidence>
<protein>
    <submittedName>
        <fullName evidence="2">Uncharacterized protein</fullName>
    </submittedName>
</protein>